<dbReference type="PIRSF" id="PIRSF039102">
    <property type="entry name" value="Ddl/VanB"/>
    <property type="match status" value="1"/>
</dbReference>
<feature type="domain" description="ATP-grasp" evidence="17">
    <location>
        <begin position="143"/>
        <end position="352"/>
    </location>
</feature>
<keyword evidence="7 15" id="KW-0460">Magnesium</keyword>
<feature type="active site" evidence="13">
    <location>
        <position position="330"/>
    </location>
</feature>
<evidence type="ECO:0000256" key="11">
    <source>
        <dbReference type="ARBA" id="ARBA00023316"/>
    </source>
</evidence>
<dbReference type="FunFam" id="3.30.470.20:FF:000008">
    <property type="entry name" value="D-alanine--D-alanine ligase"/>
    <property type="match status" value="1"/>
</dbReference>
<feature type="binding site" evidence="15">
    <location>
        <position position="321"/>
    </location>
    <ligand>
        <name>Mg(2+)</name>
        <dbReference type="ChEBI" id="CHEBI:18420"/>
        <label>2</label>
    </ligand>
</feature>
<evidence type="ECO:0000256" key="3">
    <source>
        <dbReference type="ARBA" id="ARBA00022598"/>
    </source>
</evidence>
<name>A0A6N7VPP2_9ACTO</name>
<dbReference type="RefSeq" id="WP_154543426.1">
    <property type="nucleotide sequence ID" value="NZ_VULO01000003.1"/>
</dbReference>
<comment type="cofactor">
    <cofactor evidence="1">
        <name>Mn(2+)</name>
        <dbReference type="ChEBI" id="CHEBI:29035"/>
    </cofactor>
</comment>
<dbReference type="InterPro" id="IPR011095">
    <property type="entry name" value="Dala_Dala_lig_C"/>
</dbReference>
<dbReference type="InterPro" id="IPR005905">
    <property type="entry name" value="D_ala_D_ala"/>
</dbReference>
<feature type="binding site" evidence="14">
    <location>
        <position position="139"/>
    </location>
    <ligand>
        <name>ATP</name>
        <dbReference type="ChEBI" id="CHEBI:30616"/>
    </ligand>
</feature>
<keyword evidence="8 12" id="KW-0133">Cell shape</keyword>
<dbReference type="EMBL" id="VULO01000003">
    <property type="protein sequence ID" value="MSS83714.1"/>
    <property type="molecule type" value="Genomic_DNA"/>
</dbReference>
<comment type="function">
    <text evidence="12">Cell wall formation.</text>
</comment>
<evidence type="ECO:0000256" key="12">
    <source>
        <dbReference type="HAMAP-Rule" id="MF_00047"/>
    </source>
</evidence>
<evidence type="ECO:0000256" key="14">
    <source>
        <dbReference type="PIRSR" id="PIRSR039102-2"/>
    </source>
</evidence>
<dbReference type="InterPro" id="IPR013815">
    <property type="entry name" value="ATP_grasp_subdomain_1"/>
</dbReference>
<comment type="similarity">
    <text evidence="2 12">Belongs to the D-alanine--D-alanine ligase family.</text>
</comment>
<keyword evidence="9 12" id="KW-0573">Peptidoglycan synthesis</keyword>
<keyword evidence="3 12" id="KW-0436">Ligase</keyword>
<dbReference type="PANTHER" id="PTHR23132:SF25">
    <property type="entry name" value="D-ALANINE--D-ALANINE LIGASE A"/>
    <property type="match status" value="1"/>
</dbReference>
<comment type="catalytic activity">
    <reaction evidence="12">
        <text>2 D-alanine + ATP = D-alanyl-D-alanine + ADP + phosphate + H(+)</text>
        <dbReference type="Rhea" id="RHEA:11224"/>
        <dbReference type="ChEBI" id="CHEBI:15378"/>
        <dbReference type="ChEBI" id="CHEBI:30616"/>
        <dbReference type="ChEBI" id="CHEBI:43474"/>
        <dbReference type="ChEBI" id="CHEBI:57416"/>
        <dbReference type="ChEBI" id="CHEBI:57822"/>
        <dbReference type="ChEBI" id="CHEBI:456216"/>
        <dbReference type="EC" id="6.3.2.4"/>
    </reaction>
</comment>
<dbReference type="SUPFAM" id="SSF56059">
    <property type="entry name" value="Glutathione synthetase ATP-binding domain-like"/>
    <property type="match status" value="1"/>
</dbReference>
<dbReference type="Gene3D" id="3.40.50.20">
    <property type="match status" value="1"/>
</dbReference>
<protein>
    <recommendedName>
        <fullName evidence="12">D-alanine--D-alanine ligase</fullName>
        <ecNumber evidence="12">6.3.2.4</ecNumber>
    </recommendedName>
    <alternativeName>
        <fullName evidence="12">D-Ala-D-Ala ligase</fullName>
    </alternativeName>
    <alternativeName>
        <fullName evidence="12">D-alanylalanine synthetase</fullName>
    </alternativeName>
</protein>
<dbReference type="InterPro" id="IPR011127">
    <property type="entry name" value="Dala_Dala_lig_N"/>
</dbReference>
<dbReference type="GO" id="GO:0005524">
    <property type="term" value="F:ATP binding"/>
    <property type="evidence" value="ECO:0007669"/>
    <property type="project" value="UniProtKB-UniRule"/>
</dbReference>
<accession>A0A6N7VPP2</accession>
<evidence type="ECO:0000256" key="10">
    <source>
        <dbReference type="ARBA" id="ARBA00023211"/>
    </source>
</evidence>
<evidence type="ECO:0000256" key="13">
    <source>
        <dbReference type="PIRSR" id="PIRSR039102-1"/>
    </source>
</evidence>
<sequence length="362" mass="39646">MTQSRPTVMVLFGGQSSEHQISCATAAGVLKAINRQKWDVVPVGITPEGEWVLMPDDPNLYQLQSGHGYTVSARARPQVSVRTGHPEIIVGEDTRHIDVVFPLLHGPWGEDGTLQGLLELSAIRYVGCGVAASAVSMNKYLTKAVLSQAGIPVGRWEYVTPRQWMDDPESTLERLRELGTPVFVKPCRAGSSQGISRVEDPFELPAAIEKARSHDPRVIVEAASPGREIECGVLQLADGRVIASPLGEIKVTDGQWYDYETKYFNPDGADLQCPADVPELAAKEIQKTALKAFDALELEGLSRIDFFYEPSTGEYCVNEVNTLPGFTPFSMYPTMLQAGGYSYPDLVHALLDEALMRTPGLR</sequence>
<dbReference type="InterPro" id="IPR000291">
    <property type="entry name" value="D-Ala_lig_Van_CS"/>
</dbReference>
<keyword evidence="10 15" id="KW-0464">Manganese</keyword>
<dbReference type="PANTHER" id="PTHR23132">
    <property type="entry name" value="D-ALANINE--D-ALANINE LIGASE"/>
    <property type="match status" value="1"/>
</dbReference>
<evidence type="ECO:0000259" key="17">
    <source>
        <dbReference type="PROSITE" id="PS50975"/>
    </source>
</evidence>
<feature type="binding site" evidence="14">
    <location>
        <begin position="183"/>
        <end position="185"/>
    </location>
    <ligand>
        <name>ATP</name>
        <dbReference type="ChEBI" id="CHEBI:30616"/>
    </ligand>
</feature>
<feature type="binding site" evidence="15">
    <location>
        <position position="319"/>
    </location>
    <ligand>
        <name>Mg(2+)</name>
        <dbReference type="ChEBI" id="CHEBI:18420"/>
        <label>1</label>
    </ligand>
</feature>
<evidence type="ECO:0000256" key="16">
    <source>
        <dbReference type="PROSITE-ProRule" id="PRU00409"/>
    </source>
</evidence>
<dbReference type="PROSITE" id="PS00843">
    <property type="entry name" value="DALA_DALA_LIGASE_1"/>
    <property type="match status" value="1"/>
</dbReference>
<keyword evidence="11 12" id="KW-0961">Cell wall biogenesis/degradation</keyword>
<feature type="active site" evidence="13">
    <location>
        <position position="18"/>
    </location>
</feature>
<evidence type="ECO:0000256" key="2">
    <source>
        <dbReference type="ARBA" id="ARBA00010871"/>
    </source>
</evidence>
<dbReference type="GO" id="GO:0008716">
    <property type="term" value="F:D-alanine-D-alanine ligase activity"/>
    <property type="evidence" value="ECO:0007669"/>
    <property type="project" value="UniProtKB-UniRule"/>
</dbReference>
<dbReference type="Gene3D" id="3.30.1490.20">
    <property type="entry name" value="ATP-grasp fold, A domain"/>
    <property type="match status" value="1"/>
</dbReference>
<keyword evidence="5 14" id="KW-0547">Nucleotide-binding</keyword>
<dbReference type="Proteomes" id="UP000470875">
    <property type="component" value="Unassembled WGS sequence"/>
</dbReference>
<keyword evidence="4 15" id="KW-0479">Metal-binding</keyword>
<feature type="binding site" evidence="14">
    <location>
        <begin position="318"/>
        <end position="319"/>
    </location>
    <ligand>
        <name>ATP</name>
        <dbReference type="ChEBI" id="CHEBI:30616"/>
    </ligand>
</feature>
<dbReference type="PROSITE" id="PS00844">
    <property type="entry name" value="DALA_DALA_LIGASE_2"/>
    <property type="match status" value="1"/>
</dbReference>
<evidence type="ECO:0000256" key="4">
    <source>
        <dbReference type="ARBA" id="ARBA00022723"/>
    </source>
</evidence>
<comment type="subcellular location">
    <subcellularLocation>
        <location evidence="12">Cytoplasm</location>
    </subcellularLocation>
</comment>
<evidence type="ECO:0000313" key="19">
    <source>
        <dbReference type="Proteomes" id="UP000470875"/>
    </source>
</evidence>
<feature type="binding site" evidence="15">
    <location>
        <position position="305"/>
    </location>
    <ligand>
        <name>Mg(2+)</name>
        <dbReference type="ChEBI" id="CHEBI:18420"/>
        <label>1</label>
    </ligand>
</feature>
<reference evidence="18 19" key="1">
    <citation type="submission" date="2019-08" db="EMBL/GenBank/DDBJ databases">
        <title>In-depth cultivation of the pig gut microbiome towards novel bacterial diversity and tailored functional studies.</title>
        <authorList>
            <person name="Wylensek D."/>
            <person name="Hitch T.C.A."/>
            <person name="Clavel T."/>
        </authorList>
    </citation>
    <scope>NUCLEOTIDE SEQUENCE [LARGE SCALE GENOMIC DNA]</scope>
    <source>
        <strain evidence="18 19">WB03_NA08</strain>
    </source>
</reference>
<dbReference type="HAMAP" id="MF_00047">
    <property type="entry name" value="Dala_Dala_lig"/>
    <property type="match status" value="1"/>
</dbReference>
<evidence type="ECO:0000256" key="7">
    <source>
        <dbReference type="ARBA" id="ARBA00022842"/>
    </source>
</evidence>
<dbReference type="PROSITE" id="PS50975">
    <property type="entry name" value="ATP_GRASP"/>
    <property type="match status" value="1"/>
</dbReference>
<dbReference type="SUPFAM" id="SSF52440">
    <property type="entry name" value="PreATP-grasp domain"/>
    <property type="match status" value="1"/>
</dbReference>
<evidence type="ECO:0000256" key="5">
    <source>
        <dbReference type="ARBA" id="ARBA00022741"/>
    </source>
</evidence>
<organism evidence="18 19">
    <name type="scientific">Scrofimicrobium canadense</name>
    <dbReference type="NCBI Taxonomy" id="2652290"/>
    <lineage>
        <taxon>Bacteria</taxon>
        <taxon>Bacillati</taxon>
        <taxon>Actinomycetota</taxon>
        <taxon>Actinomycetes</taxon>
        <taxon>Actinomycetales</taxon>
        <taxon>Actinomycetaceae</taxon>
        <taxon>Scrofimicrobium</taxon>
    </lineage>
</organism>
<proteinExistence type="inferred from homology"/>
<dbReference type="NCBIfam" id="TIGR01205">
    <property type="entry name" value="D_ala_D_alaTIGR"/>
    <property type="match status" value="1"/>
</dbReference>
<dbReference type="GO" id="GO:0005829">
    <property type="term" value="C:cytosol"/>
    <property type="evidence" value="ECO:0007669"/>
    <property type="project" value="TreeGrafter"/>
</dbReference>
<dbReference type="GO" id="GO:0009252">
    <property type="term" value="P:peptidoglycan biosynthetic process"/>
    <property type="evidence" value="ECO:0007669"/>
    <property type="project" value="UniProtKB-UniRule"/>
</dbReference>
<feature type="binding site" evidence="15">
    <location>
        <position position="319"/>
    </location>
    <ligand>
        <name>Mg(2+)</name>
        <dbReference type="ChEBI" id="CHEBI:18420"/>
        <label>2</label>
    </ligand>
</feature>
<feature type="binding site" evidence="14">
    <location>
        <begin position="221"/>
        <end position="228"/>
    </location>
    <ligand>
        <name>ATP</name>
        <dbReference type="ChEBI" id="CHEBI:30616"/>
    </ligand>
</feature>
<dbReference type="EC" id="6.3.2.4" evidence="12"/>
<keyword evidence="12" id="KW-0963">Cytoplasm</keyword>
<dbReference type="InterPro" id="IPR011761">
    <property type="entry name" value="ATP-grasp"/>
</dbReference>
<dbReference type="InterPro" id="IPR016185">
    <property type="entry name" value="PreATP-grasp_dom_sf"/>
</dbReference>
<dbReference type="Pfam" id="PF01820">
    <property type="entry name" value="Dala_Dala_lig_N"/>
    <property type="match status" value="1"/>
</dbReference>
<gene>
    <name evidence="12" type="primary">ddl</name>
    <name evidence="18" type="ORF">FYJ24_02840</name>
</gene>
<dbReference type="Gene3D" id="3.30.470.20">
    <property type="entry name" value="ATP-grasp fold, B domain"/>
    <property type="match status" value="1"/>
</dbReference>
<feature type="active site" evidence="13">
    <location>
        <position position="191"/>
    </location>
</feature>
<evidence type="ECO:0000256" key="9">
    <source>
        <dbReference type="ARBA" id="ARBA00022984"/>
    </source>
</evidence>
<dbReference type="UniPathway" id="UPA00219"/>
<dbReference type="Pfam" id="PF07478">
    <property type="entry name" value="Dala_Dala_lig_C"/>
    <property type="match status" value="1"/>
</dbReference>
<dbReference type="GO" id="GO:0008360">
    <property type="term" value="P:regulation of cell shape"/>
    <property type="evidence" value="ECO:0007669"/>
    <property type="project" value="UniProtKB-KW"/>
</dbReference>
<keyword evidence="19" id="KW-1185">Reference proteome</keyword>
<comment type="pathway">
    <text evidence="12">Cell wall biogenesis; peptidoglycan biosynthesis.</text>
</comment>
<evidence type="ECO:0000256" key="6">
    <source>
        <dbReference type="ARBA" id="ARBA00022840"/>
    </source>
</evidence>
<evidence type="ECO:0000256" key="1">
    <source>
        <dbReference type="ARBA" id="ARBA00001936"/>
    </source>
</evidence>
<dbReference type="NCBIfam" id="NF002528">
    <property type="entry name" value="PRK01966.1-4"/>
    <property type="match status" value="1"/>
</dbReference>
<dbReference type="GO" id="GO:0046872">
    <property type="term" value="F:metal ion binding"/>
    <property type="evidence" value="ECO:0007669"/>
    <property type="project" value="UniProtKB-KW"/>
</dbReference>
<comment type="caution">
    <text evidence="18">The sequence shown here is derived from an EMBL/GenBank/DDBJ whole genome shotgun (WGS) entry which is preliminary data.</text>
</comment>
<feature type="binding site" evidence="14">
    <location>
        <begin position="191"/>
        <end position="192"/>
    </location>
    <ligand>
        <name>ATP</name>
        <dbReference type="ChEBI" id="CHEBI:30616"/>
    </ligand>
</feature>
<comment type="cofactor">
    <cofactor evidence="15">
        <name>Mg(2+)</name>
        <dbReference type="ChEBI" id="CHEBI:18420"/>
    </cofactor>
    <cofactor evidence="15">
        <name>Mn(2+)</name>
        <dbReference type="ChEBI" id="CHEBI:29035"/>
    </cofactor>
    <text evidence="15">Binds 2 magnesium or manganese ions per subunit.</text>
</comment>
<keyword evidence="6 16" id="KW-0067">ATP-binding</keyword>
<evidence type="ECO:0000256" key="15">
    <source>
        <dbReference type="PIRSR" id="PIRSR039102-3"/>
    </source>
</evidence>
<dbReference type="GO" id="GO:0071555">
    <property type="term" value="P:cell wall organization"/>
    <property type="evidence" value="ECO:0007669"/>
    <property type="project" value="UniProtKB-KW"/>
</dbReference>
<dbReference type="AlphaFoldDB" id="A0A6N7VPP2"/>
<evidence type="ECO:0000256" key="8">
    <source>
        <dbReference type="ARBA" id="ARBA00022960"/>
    </source>
</evidence>
<evidence type="ECO:0000313" key="18">
    <source>
        <dbReference type="EMBL" id="MSS83714.1"/>
    </source>
</evidence>